<evidence type="ECO:0000313" key="1">
    <source>
        <dbReference type="EMBL" id="KGF95110.1"/>
    </source>
</evidence>
<sequence>MRGGDIFNSSANSPLITSILLDLYRLSNLLVGYITQL</sequence>
<proteinExistence type="predicted"/>
<dbReference type="AlphaFoldDB" id="A0A0A2A0K3"/>
<name>A0A0A2A0K3_PROMR</name>
<comment type="caution">
    <text evidence="1">The sequence shown here is derived from an EMBL/GenBank/DDBJ whole genome shotgun (WGS) entry which is preliminary data.</text>
</comment>
<evidence type="ECO:0000313" key="2">
    <source>
        <dbReference type="Proteomes" id="UP000030355"/>
    </source>
</evidence>
<accession>A0A0A2A0K3</accession>
<reference evidence="2" key="1">
    <citation type="journal article" date="2014" name="Sci. Data">
        <title>Genomes of diverse isolates of the marine cyanobacterium Prochlorococcus.</title>
        <authorList>
            <person name="Biller S."/>
            <person name="Berube P."/>
            <person name="Thompson J."/>
            <person name="Kelly L."/>
            <person name="Roggensack S."/>
            <person name="Awad L."/>
            <person name="Roache-Johnson K."/>
            <person name="Ding H."/>
            <person name="Giovannoni S.J."/>
            <person name="Moore L.R."/>
            <person name="Chisholm S.W."/>
        </authorList>
    </citation>
    <scope>NUCLEOTIDE SEQUENCE [LARGE SCALE GENOMIC DNA]</scope>
    <source>
        <strain evidence="2">MIT 9201</strain>
    </source>
</reference>
<gene>
    <name evidence="1" type="ORF">EU95_1473</name>
</gene>
<organism evidence="1 2">
    <name type="scientific">Prochlorococcus marinus str. MIT 9201</name>
    <dbReference type="NCBI Taxonomy" id="93057"/>
    <lineage>
        <taxon>Bacteria</taxon>
        <taxon>Bacillati</taxon>
        <taxon>Cyanobacteriota</taxon>
        <taxon>Cyanophyceae</taxon>
        <taxon>Synechococcales</taxon>
        <taxon>Prochlorococcaceae</taxon>
        <taxon>Prochlorococcus</taxon>
    </lineage>
</organism>
<dbReference type="Proteomes" id="UP000030355">
    <property type="component" value="Unassembled WGS sequence"/>
</dbReference>
<dbReference type="EMBL" id="JNAL01000016">
    <property type="protein sequence ID" value="KGF95110.1"/>
    <property type="molecule type" value="Genomic_DNA"/>
</dbReference>
<protein>
    <submittedName>
        <fullName evidence="1">Uncharacterized protein</fullName>
    </submittedName>
</protein>